<keyword evidence="3" id="KW-1185">Reference proteome</keyword>
<dbReference type="RefSeq" id="WP_197659629.1">
    <property type="nucleotide sequence ID" value="NZ_JAEAGR010000001.1"/>
</dbReference>
<comment type="caution">
    <text evidence="2">The sequence shown here is derived from an EMBL/GenBank/DDBJ whole genome shotgun (WGS) entry which is preliminary data.</text>
</comment>
<name>A0A8J7H9Y7_9FIRM</name>
<reference evidence="2" key="1">
    <citation type="submission" date="2020-12" db="EMBL/GenBank/DDBJ databases">
        <title>M. sibirica DSM 26468T genome.</title>
        <authorList>
            <person name="Thieme N."/>
            <person name="Rettenmaier R."/>
            <person name="Zverlov V."/>
            <person name="Liebl W."/>
        </authorList>
    </citation>
    <scope>NUCLEOTIDE SEQUENCE</scope>
    <source>
        <strain evidence="2">DSM 26468</strain>
    </source>
</reference>
<dbReference type="CDD" id="cd14789">
    <property type="entry name" value="Tiki"/>
    <property type="match status" value="1"/>
</dbReference>
<dbReference type="EMBL" id="JAEAGR010000001">
    <property type="protein sequence ID" value="MBH1939401.1"/>
    <property type="molecule type" value="Genomic_DNA"/>
</dbReference>
<feature type="signal peptide" evidence="1">
    <location>
        <begin position="1"/>
        <end position="24"/>
    </location>
</feature>
<dbReference type="PANTHER" id="PTHR40590:SF1">
    <property type="entry name" value="CYTOPLASMIC PROTEIN"/>
    <property type="match status" value="1"/>
</dbReference>
<accession>A0A8J7H9Y7</accession>
<evidence type="ECO:0000256" key="1">
    <source>
        <dbReference type="SAM" id="SignalP"/>
    </source>
</evidence>
<keyword evidence="1" id="KW-0732">Signal</keyword>
<evidence type="ECO:0000313" key="3">
    <source>
        <dbReference type="Proteomes" id="UP000623269"/>
    </source>
</evidence>
<dbReference type="PANTHER" id="PTHR40590">
    <property type="entry name" value="CYTOPLASMIC PROTEIN-RELATED"/>
    <property type="match status" value="1"/>
</dbReference>
<gene>
    <name evidence="2" type="ORF">I5677_00675</name>
</gene>
<sequence length="488" mass="54016">MKKRLLSMLLMLVMCFMLITPAFAGAAETAPANTEATQQISTWAISDVSAGITYGIYPTGWTEKDMTGPIKQSQLRILLAGLRYKLLTSDCAEQSRYTIPKLSYSVTVEEALNAFYSVLTDYDYTEDIGLNYGLSPVDYMKAIGVYTGQNGEQGLDERCSIEQAMVISSRLVTILYEGLGASSKGFFWEVKSGENTVYLLGSIHIASPVIYPMSQRILQAFHSSDALIVEALLNDESEMLAYNELLTYTDGTTLKDHVSPEIYQLTVETGKLVGLTEEAIAMMKPWVLFLTFEVMASAGAGGADQNAEEQNAEAQNAAALGIDATLMNSAYMYQKPIYQIEGLLKQATILDSLSPGTQEFFLLNNIVLLQNAFSSEVEVNVNHANDFLNATLEYWRKGDVEAFKKTMGGNSISALEEIADEEIKGYLREWQDKFWTQRDKGMADYIDNLLKAEGSNSYFVVVGSGHYISEYSVTDMLTEMGYAVNQIK</sequence>
<dbReference type="Pfam" id="PF01963">
    <property type="entry name" value="TraB_PrgY_gumN"/>
    <property type="match status" value="1"/>
</dbReference>
<feature type="chain" id="PRO_5039137619" evidence="1">
    <location>
        <begin position="25"/>
        <end position="488"/>
    </location>
</feature>
<evidence type="ECO:0000313" key="2">
    <source>
        <dbReference type="EMBL" id="MBH1939401.1"/>
    </source>
</evidence>
<dbReference type="AlphaFoldDB" id="A0A8J7H9Y7"/>
<protein>
    <submittedName>
        <fullName evidence="2">TraB/GumN family protein</fullName>
    </submittedName>
</protein>
<organism evidence="2 3">
    <name type="scientific">Mobilitalea sibirica</name>
    <dbReference type="NCBI Taxonomy" id="1462919"/>
    <lineage>
        <taxon>Bacteria</taxon>
        <taxon>Bacillati</taxon>
        <taxon>Bacillota</taxon>
        <taxon>Clostridia</taxon>
        <taxon>Lachnospirales</taxon>
        <taxon>Lachnospiraceae</taxon>
        <taxon>Mobilitalea</taxon>
    </lineage>
</organism>
<dbReference type="Proteomes" id="UP000623269">
    <property type="component" value="Unassembled WGS sequence"/>
</dbReference>
<dbReference type="InterPro" id="IPR002816">
    <property type="entry name" value="TraB/PrgY/GumN_fam"/>
</dbReference>
<dbReference type="InterPro" id="IPR047111">
    <property type="entry name" value="YbaP-like"/>
</dbReference>
<proteinExistence type="predicted"/>